<organism evidence="2 3">
    <name type="scientific">Luteolibacter arcticus</name>
    <dbReference type="NCBI Taxonomy" id="1581411"/>
    <lineage>
        <taxon>Bacteria</taxon>
        <taxon>Pseudomonadati</taxon>
        <taxon>Verrucomicrobiota</taxon>
        <taxon>Verrucomicrobiia</taxon>
        <taxon>Verrucomicrobiales</taxon>
        <taxon>Verrucomicrobiaceae</taxon>
        <taxon>Luteolibacter</taxon>
    </lineage>
</organism>
<keyword evidence="3" id="KW-1185">Reference proteome</keyword>
<evidence type="ECO:0000313" key="2">
    <source>
        <dbReference type="EMBL" id="MCW1926101.1"/>
    </source>
</evidence>
<accession>A0ABT3GRE7</accession>
<dbReference type="RefSeq" id="WP_264490209.1">
    <property type="nucleotide sequence ID" value="NZ_JAPDDT010000021.1"/>
</dbReference>
<comment type="caution">
    <text evidence="2">The sequence shown here is derived from an EMBL/GenBank/DDBJ whole genome shotgun (WGS) entry which is preliminary data.</text>
</comment>
<evidence type="ECO:0000313" key="3">
    <source>
        <dbReference type="Proteomes" id="UP001320876"/>
    </source>
</evidence>
<evidence type="ECO:0008006" key="4">
    <source>
        <dbReference type="Google" id="ProtNLM"/>
    </source>
</evidence>
<evidence type="ECO:0000256" key="1">
    <source>
        <dbReference type="SAM" id="SignalP"/>
    </source>
</evidence>
<dbReference type="EMBL" id="JAPDDT010000021">
    <property type="protein sequence ID" value="MCW1926101.1"/>
    <property type="molecule type" value="Genomic_DNA"/>
</dbReference>
<keyword evidence="1" id="KW-0732">Signal</keyword>
<proteinExistence type="predicted"/>
<name>A0ABT3GRE7_9BACT</name>
<protein>
    <recommendedName>
        <fullName evidence="4">PEP-CTERM sorting domain-containing protein</fullName>
    </recommendedName>
</protein>
<feature type="signal peptide" evidence="1">
    <location>
        <begin position="1"/>
        <end position="19"/>
    </location>
</feature>
<sequence>MKLAILFSAALLAGGIASAEVLMHEPFDYSAGDLTGGNGGSGWSGAWTESGNSTVVTGAGLSFTDSFGNVLHTSGGAVNTADGGAVTTISAREVADRNAETWISVLIQQQNDINSFVGVSFYDQSLDQANARFAIEHATGKNLRLVRRVAPVVNAAAFTTTVGTTVFAVLHLVPGGGAGATPDRIDVYSNPRLDEIPASPQASVQISGLQFDRVRLAGAAGRAMLVDELRIGESFADVTPYTPPPDPDTDGDGLLDSQEVVLGLDPNVSNAAFIAALRANAGWVALHTTDEIDGVSLGRVMLSPNGPANFDYSFEILDRQGLTLETITRSLPLSGDKQFFRLNLDTP</sequence>
<feature type="chain" id="PRO_5047019038" description="PEP-CTERM sorting domain-containing protein" evidence="1">
    <location>
        <begin position="20"/>
        <end position="347"/>
    </location>
</feature>
<dbReference type="InterPro" id="IPR018247">
    <property type="entry name" value="EF_Hand_1_Ca_BS"/>
</dbReference>
<gene>
    <name evidence="2" type="ORF">OKA05_26315</name>
</gene>
<dbReference type="PROSITE" id="PS00018">
    <property type="entry name" value="EF_HAND_1"/>
    <property type="match status" value="1"/>
</dbReference>
<dbReference type="Proteomes" id="UP001320876">
    <property type="component" value="Unassembled WGS sequence"/>
</dbReference>
<reference evidence="2 3" key="1">
    <citation type="submission" date="2022-10" db="EMBL/GenBank/DDBJ databases">
        <title>Luteolibacter arcticus strain CCTCC AB 2014275, whole genome shotgun sequencing project.</title>
        <authorList>
            <person name="Zhao G."/>
            <person name="Shen L."/>
        </authorList>
    </citation>
    <scope>NUCLEOTIDE SEQUENCE [LARGE SCALE GENOMIC DNA]</scope>
    <source>
        <strain evidence="2 3">CCTCC AB 2014275</strain>
    </source>
</reference>